<dbReference type="EMBL" id="LNZC01000011">
    <property type="protein sequence ID" value="KTD80233.1"/>
    <property type="molecule type" value="Genomic_DNA"/>
</dbReference>
<feature type="compositionally biased region" description="Basic and acidic residues" evidence="1">
    <location>
        <begin position="874"/>
        <end position="889"/>
    </location>
</feature>
<reference evidence="2 3" key="1">
    <citation type="submission" date="2015-11" db="EMBL/GenBank/DDBJ databases">
        <title>Genomic analysis of 38 Legionella species identifies large and diverse effector repertoires.</title>
        <authorList>
            <person name="Burstein D."/>
            <person name="Amaro F."/>
            <person name="Zusman T."/>
            <person name="Lifshitz Z."/>
            <person name="Cohen O."/>
            <person name="Gilbert J.A."/>
            <person name="Pupko T."/>
            <person name="Shuman H.A."/>
            <person name="Segal G."/>
        </authorList>
    </citation>
    <scope>NUCLEOTIDE SEQUENCE [LARGE SCALE GENOMIC DNA]</scope>
    <source>
        <strain evidence="2 3">ATCC 49508</strain>
    </source>
</reference>
<dbReference type="SUPFAM" id="SSF48403">
    <property type="entry name" value="Ankyrin repeat"/>
    <property type="match status" value="1"/>
</dbReference>
<keyword evidence="3" id="KW-1185">Reference proteome</keyword>
<dbReference type="OrthoDB" id="5654093at2"/>
<dbReference type="PATRIC" id="fig|45076.6.peg.1242"/>
<proteinExistence type="predicted"/>
<dbReference type="Proteomes" id="UP000054662">
    <property type="component" value="Unassembled WGS sequence"/>
</dbReference>
<comment type="caution">
    <text evidence="2">The sequence shown here is derived from an EMBL/GenBank/DDBJ whole genome shotgun (WGS) entry which is preliminary data.</text>
</comment>
<accession>A0A0W1AFZ2</accession>
<dbReference type="Gene3D" id="1.25.40.20">
    <property type="entry name" value="Ankyrin repeat-containing domain"/>
    <property type="match status" value="1"/>
</dbReference>
<evidence type="ECO:0000313" key="3">
    <source>
        <dbReference type="Proteomes" id="UP000054662"/>
    </source>
</evidence>
<dbReference type="AlphaFoldDB" id="A0A0W1AFZ2"/>
<protein>
    <recommendedName>
        <fullName evidence="4">Ankyrin repeats (3 copies)</fullName>
    </recommendedName>
</protein>
<evidence type="ECO:0008006" key="4">
    <source>
        <dbReference type="Google" id="ProtNLM"/>
    </source>
</evidence>
<sequence>MTLKEILEQILLIKKYQTPSHTHAKNEQHRQRFAERDALRQSQATELLSSLLKRTKSQYGTDAADYIMEICAERRIYSFAASSSDPGTEPHPDASLYKEFYNNELYHKLLPLCCLACKIEKRGNPEDHALKLSLIFEDEQAVLFYLTNFPKGNKVEYLVRDACRFDLPDLKRCDFAQWKKIAAKQNNMLNPRFRDILAHAGAVEQFKKTIPSVRTEPKRVKEKEQELSRVMKTLNAEEKIRICAELTELTAGISLTDASFLVLHAFYERYRFNSTPAHQILMKYGHGEKSIASFYSLQRCNDDEAIPAILIKGSDLGYPNCYITKLNTKHKQGAALAACLGKVSHCCQYLGGVGDSCVRYGIESPNGGFYVMFRGDANNPSLDDKVLAQAWVWRSNDGTLCLDSVETAFVRYTTQISHMYRYLGMMLCEHYDVKRIHVGSTSGITDWVGHNDYPVGALLPIAYEGHNDSSRQFLLADPLMPYIFYGQKDSAALTDVIIEKTRSLFAQFFASTKELKHNELLKQVIARLIASHHGRENSPIIQTVLEIAGERTEEFLALLEVHRRYARILDNPYSQALFEEVCALINQGACIHVTNKEGKTALVWAAENYESLTTLLDLIPEHMKLDAVNVIDESGRTLLFYVVQKPELLRTVLEIYPKHQRRDAVMLIDYMGKTLLHHAATQIDSLLLLIPVYSPQDLLHVLRMKDSNRKTVLHWAAKNPETLKVVLCLYPEKERFDEVIKADKLHQSTLNYAARNPESFIVLLECLPQIDRIEILNEIKKDDNQQLISLVKNPKFLRTMLELLTPEQRIRAMRPQGRRERAVYNSIVRNPECLSVLHELVPELFMSGVAQKSSSSRAAFSEENRNTFFGVSTPKKEVRLADDENKDTGSELSMPP</sequence>
<organism evidence="2 3">
    <name type="scientific">Legionella worsleiensis</name>
    <dbReference type="NCBI Taxonomy" id="45076"/>
    <lineage>
        <taxon>Bacteria</taxon>
        <taxon>Pseudomonadati</taxon>
        <taxon>Pseudomonadota</taxon>
        <taxon>Gammaproteobacteria</taxon>
        <taxon>Legionellales</taxon>
        <taxon>Legionellaceae</taxon>
        <taxon>Legionella</taxon>
    </lineage>
</organism>
<name>A0A0W1AFZ2_9GAMM</name>
<feature type="region of interest" description="Disordered" evidence="1">
    <location>
        <begin position="871"/>
        <end position="896"/>
    </location>
</feature>
<dbReference type="STRING" id="45076.Lwor_1141"/>
<evidence type="ECO:0000256" key="1">
    <source>
        <dbReference type="SAM" id="MobiDB-lite"/>
    </source>
</evidence>
<dbReference type="RefSeq" id="WP_058492946.1">
    <property type="nucleotide sequence ID" value="NZ_CBCRUR010000009.1"/>
</dbReference>
<dbReference type="InterPro" id="IPR036770">
    <property type="entry name" value="Ankyrin_rpt-contain_sf"/>
</dbReference>
<evidence type="ECO:0000313" key="2">
    <source>
        <dbReference type="EMBL" id="KTD80233.1"/>
    </source>
</evidence>
<gene>
    <name evidence="2" type="ORF">Lwor_1141</name>
</gene>